<dbReference type="InterPro" id="IPR011009">
    <property type="entry name" value="Kinase-like_dom_sf"/>
</dbReference>
<dbReference type="Proteomes" id="UP000054383">
    <property type="component" value="Unassembled WGS sequence"/>
</dbReference>
<sequence length="566" mass="64211">MDFYGTAVTAVTQIYQVTVFIQGVVSDVKAFEQDKYDLQLKLDLQLASLHFFQQRFLDAQHGLLLPGKLPERIQVTIKRLLEKMKSVLAEYEVLVHRYNVLSDEEDSPVKKDEVEREKWRKNFFEKAKAKAKNLKLKGYDWSLFDREKLIAVVEEYKQWGDSLRGLMQHFSQEAVYSLSDAMSAMSLKGTGLEPVVKRQKLASASAPESFQALDGDLVNAGTQSDSFQIARWKHGEEEKLVIVEYHDYDSRLKVEDLDSEYIEKLKAPVRNLAWLLQNSTFSEDDDPSEDSGQPTIYALQCLGFIDQAEWERSAFIYKLPLAATTGDETANLITLHGLINKLDPATKRLLGKLPLGDRFNIAHCLALTVLNVHGSRWVHKNIWSRGILLFEKAGDRGVRPLFPSKRQSTDAENSTTKAQILAFLGDWGYARPEEEGTEMRPDFEIEPNFYRHPDRQGKPRYQFRPKHDIYALGVVLLEIGLWKTVSQLFAKPIQDAQKSGKRPKAEDVLAALVSLAQTELPKEMGESYAVAVSSCLLGKFKGSSDMELSLDFKETVVDAIVQGRKL</sequence>
<proteinExistence type="predicted"/>
<keyword evidence="3" id="KW-1185">Reference proteome</keyword>
<feature type="domain" description="Prion-inhibition and propagation HeLo" evidence="1">
    <location>
        <begin position="7"/>
        <end position="175"/>
    </location>
</feature>
<gene>
    <name evidence="2" type="ORF">PISL3812_01714</name>
</gene>
<evidence type="ECO:0000259" key="1">
    <source>
        <dbReference type="Pfam" id="PF14479"/>
    </source>
</evidence>
<organism evidence="2 3">
    <name type="scientific">Talaromyces islandicus</name>
    <name type="common">Penicillium islandicum</name>
    <dbReference type="NCBI Taxonomy" id="28573"/>
    <lineage>
        <taxon>Eukaryota</taxon>
        <taxon>Fungi</taxon>
        <taxon>Dikarya</taxon>
        <taxon>Ascomycota</taxon>
        <taxon>Pezizomycotina</taxon>
        <taxon>Eurotiomycetes</taxon>
        <taxon>Eurotiomycetidae</taxon>
        <taxon>Eurotiales</taxon>
        <taxon>Trichocomaceae</taxon>
        <taxon>Talaromyces</taxon>
        <taxon>Talaromyces sect. Islandici</taxon>
    </lineage>
</organism>
<dbReference type="SUPFAM" id="SSF56112">
    <property type="entry name" value="Protein kinase-like (PK-like)"/>
    <property type="match status" value="1"/>
</dbReference>
<evidence type="ECO:0000313" key="3">
    <source>
        <dbReference type="Proteomes" id="UP000054383"/>
    </source>
</evidence>
<name>A0A0U1LN59_TALIS</name>
<accession>A0A0U1LN59</accession>
<dbReference type="OrthoDB" id="4225170at2759"/>
<dbReference type="PANTHER" id="PTHR37542:SF1">
    <property type="entry name" value="PRION-INHIBITION AND PROPAGATION HELO DOMAIN-CONTAINING PROTEIN"/>
    <property type="match status" value="1"/>
</dbReference>
<dbReference type="Gene3D" id="1.20.120.1020">
    <property type="entry name" value="Prion-inhibition and propagation, HeLo domain"/>
    <property type="match status" value="1"/>
</dbReference>
<dbReference type="EMBL" id="CVMT01000001">
    <property type="protein sequence ID" value="CRG84425.1"/>
    <property type="molecule type" value="Genomic_DNA"/>
</dbReference>
<evidence type="ECO:0000313" key="2">
    <source>
        <dbReference type="EMBL" id="CRG84425.1"/>
    </source>
</evidence>
<dbReference type="Gene3D" id="1.10.510.10">
    <property type="entry name" value="Transferase(Phosphotransferase) domain 1"/>
    <property type="match status" value="1"/>
</dbReference>
<reference evidence="2 3" key="1">
    <citation type="submission" date="2015-04" db="EMBL/GenBank/DDBJ databases">
        <authorList>
            <person name="Syromyatnikov M.Y."/>
            <person name="Popov V.N."/>
        </authorList>
    </citation>
    <scope>NUCLEOTIDE SEQUENCE [LARGE SCALE GENOMIC DNA]</scope>
    <source>
        <strain evidence="2">WF-38-12</strain>
    </source>
</reference>
<protein>
    <recommendedName>
        <fullName evidence="1">Prion-inhibition and propagation HeLo domain-containing protein</fullName>
    </recommendedName>
</protein>
<dbReference type="Pfam" id="PF14479">
    <property type="entry name" value="HeLo"/>
    <property type="match status" value="1"/>
</dbReference>
<dbReference type="AlphaFoldDB" id="A0A0U1LN59"/>
<dbReference type="OMA" id="WERSAFI"/>
<dbReference type="InterPro" id="IPR038305">
    <property type="entry name" value="HeLo_sf"/>
</dbReference>
<dbReference type="InterPro" id="IPR029498">
    <property type="entry name" value="HeLo_dom"/>
</dbReference>
<dbReference type="PANTHER" id="PTHR37542">
    <property type="entry name" value="HELO DOMAIN-CONTAINING PROTEIN-RELATED"/>
    <property type="match status" value="1"/>
</dbReference>